<dbReference type="AlphaFoldDB" id="A0A5C6F3R6"/>
<dbReference type="SUPFAM" id="SSF55909">
    <property type="entry name" value="Pentein"/>
    <property type="match status" value="1"/>
</dbReference>
<organism evidence="3 4">
    <name type="scientific">Rubripirellula reticaptiva</name>
    <dbReference type="NCBI Taxonomy" id="2528013"/>
    <lineage>
        <taxon>Bacteria</taxon>
        <taxon>Pseudomonadati</taxon>
        <taxon>Planctomycetota</taxon>
        <taxon>Planctomycetia</taxon>
        <taxon>Pirellulales</taxon>
        <taxon>Pirellulaceae</taxon>
        <taxon>Rubripirellula</taxon>
    </lineage>
</organism>
<evidence type="ECO:0000313" key="4">
    <source>
        <dbReference type="Proteomes" id="UP000317977"/>
    </source>
</evidence>
<dbReference type="InterPro" id="IPR007079">
    <property type="entry name" value="SuccinylArg_d-Hdrlase_AstB"/>
</dbReference>
<dbReference type="Gene3D" id="3.75.10.20">
    <property type="entry name" value="Succinylarginine dihydrolase"/>
    <property type="match status" value="1"/>
</dbReference>
<keyword evidence="1" id="KW-0056">Arginine metabolism</keyword>
<dbReference type="Proteomes" id="UP000317977">
    <property type="component" value="Unassembled WGS sequence"/>
</dbReference>
<dbReference type="GO" id="GO:0009015">
    <property type="term" value="F:N-succinylarginine dihydrolase activity"/>
    <property type="evidence" value="ECO:0007669"/>
    <property type="project" value="UniProtKB-EC"/>
</dbReference>
<evidence type="ECO:0000256" key="1">
    <source>
        <dbReference type="ARBA" id="ARBA00022503"/>
    </source>
</evidence>
<dbReference type="Pfam" id="PF04996">
    <property type="entry name" value="AstB"/>
    <property type="match status" value="1"/>
</dbReference>
<evidence type="ECO:0000313" key="3">
    <source>
        <dbReference type="EMBL" id="TWU55795.1"/>
    </source>
</evidence>
<dbReference type="EC" id="3.5.3.23" evidence="3"/>
<keyword evidence="4" id="KW-1185">Reference proteome</keyword>
<dbReference type="EMBL" id="SJPX01000002">
    <property type="protein sequence ID" value="TWU55795.1"/>
    <property type="molecule type" value="Genomic_DNA"/>
</dbReference>
<dbReference type="PANTHER" id="PTHR30420:SF2">
    <property type="entry name" value="N-SUCCINYLARGININE DIHYDROLASE"/>
    <property type="match status" value="1"/>
</dbReference>
<dbReference type="OrthoDB" id="248552at2"/>
<dbReference type="InterPro" id="IPR037031">
    <property type="entry name" value="AstB_sf"/>
</dbReference>
<evidence type="ECO:0000256" key="2">
    <source>
        <dbReference type="ARBA" id="ARBA00022801"/>
    </source>
</evidence>
<reference evidence="3 4" key="1">
    <citation type="submission" date="2019-02" db="EMBL/GenBank/DDBJ databases">
        <title>Deep-cultivation of Planctomycetes and their phenomic and genomic characterization uncovers novel biology.</title>
        <authorList>
            <person name="Wiegand S."/>
            <person name="Jogler M."/>
            <person name="Boedeker C."/>
            <person name="Pinto D."/>
            <person name="Vollmers J."/>
            <person name="Rivas-Marin E."/>
            <person name="Kohn T."/>
            <person name="Peeters S.H."/>
            <person name="Heuer A."/>
            <person name="Rast P."/>
            <person name="Oberbeckmann S."/>
            <person name="Bunk B."/>
            <person name="Jeske O."/>
            <person name="Meyerdierks A."/>
            <person name="Storesund J.E."/>
            <person name="Kallscheuer N."/>
            <person name="Luecker S."/>
            <person name="Lage O.M."/>
            <person name="Pohl T."/>
            <person name="Merkel B.J."/>
            <person name="Hornburger P."/>
            <person name="Mueller R.-W."/>
            <person name="Bruemmer F."/>
            <person name="Labrenz M."/>
            <person name="Spormann A.M."/>
            <person name="Op Den Camp H."/>
            <person name="Overmann J."/>
            <person name="Amann R."/>
            <person name="Jetten M.S.M."/>
            <person name="Mascher T."/>
            <person name="Medema M.H."/>
            <person name="Devos D.P."/>
            <person name="Kaster A.-K."/>
            <person name="Ovreas L."/>
            <person name="Rohde M."/>
            <person name="Galperin M.Y."/>
            <person name="Jogler C."/>
        </authorList>
    </citation>
    <scope>NUCLEOTIDE SEQUENCE [LARGE SCALE GENOMIC DNA]</scope>
    <source>
        <strain evidence="3 4">Poly59</strain>
    </source>
</reference>
<keyword evidence="2 3" id="KW-0378">Hydrolase</keyword>
<protein>
    <submittedName>
        <fullName evidence="3">N-succinylarginine dihydrolase</fullName>
        <ecNumber evidence="3">3.5.3.23</ecNumber>
    </submittedName>
</protein>
<dbReference type="RefSeq" id="WP_146533922.1">
    <property type="nucleotide sequence ID" value="NZ_SJPX01000002.1"/>
</dbReference>
<sequence length="448" mass="48691">MKQVEVNRDEWIEIQVDRIVGPTHHFGGAGVGNVASQSHAGETSNPAAAAIQGLEKMRLVGALGVPQWILPPQIRPDFNFLRGVGFAGDKAERLKRARHESAELFSAALSSSAMWTANAATVTVAKNSLSGNFETAMTVANLSSSLHRAIEPNETSRDLRAVFGDTVRLHSPLVAGVAMRDEGAANHMRLMGGGIQNSFDVFVYGDQPPTSRKFYARQTLASFEVIARRHGLAAEAVCFLKQHPDAIDAGAFHNDVVTMSHHDLMIHHELAFADSEAAMAELEAGFRRRTGQSLTRIEVSAAELSIGDAIATYLFNSQIVSLPDHRIPPAIICPIQVERHPSARKLVVGWQQDGLFSQVVFVDLGQSMSGGGGPACLRLRVPIPSGQLEAVNPRSRWTDKLDRAIERIIRDGYPTSVTLDDLASIEFVQHAGRVRDQIAIQLGREILS</sequence>
<gene>
    <name evidence="3" type="primary">astB</name>
    <name evidence="3" type="ORF">Poly59_20970</name>
</gene>
<dbReference type="PANTHER" id="PTHR30420">
    <property type="entry name" value="N-SUCCINYLARGININE DIHYDROLASE"/>
    <property type="match status" value="1"/>
</dbReference>
<comment type="caution">
    <text evidence="3">The sequence shown here is derived from an EMBL/GenBank/DDBJ whole genome shotgun (WGS) entry which is preliminary data.</text>
</comment>
<proteinExistence type="predicted"/>
<dbReference type="GO" id="GO:0006525">
    <property type="term" value="P:arginine metabolic process"/>
    <property type="evidence" value="ECO:0007669"/>
    <property type="project" value="UniProtKB-KW"/>
</dbReference>
<accession>A0A5C6F3R6</accession>
<name>A0A5C6F3R6_9BACT</name>